<evidence type="ECO:0000313" key="2">
    <source>
        <dbReference type="Proteomes" id="UP000054565"/>
    </source>
</evidence>
<dbReference type="AlphaFoldDB" id="A0A0J6YRT5"/>
<dbReference type="Proteomes" id="UP000054565">
    <property type="component" value="Unassembled WGS sequence"/>
</dbReference>
<proteinExistence type="predicted"/>
<gene>
    <name evidence="1" type="ORF">CIRG_09223</name>
</gene>
<dbReference type="EMBL" id="DS028100">
    <property type="protein sequence ID" value="KMP09989.1"/>
    <property type="molecule type" value="Genomic_DNA"/>
</dbReference>
<reference evidence="2" key="1">
    <citation type="journal article" date="2010" name="Genome Res.">
        <title>Population genomic sequencing of Coccidioides fungi reveals recent hybridization and transposon control.</title>
        <authorList>
            <person name="Neafsey D.E."/>
            <person name="Barker B.M."/>
            <person name="Sharpton T.J."/>
            <person name="Stajich J.E."/>
            <person name="Park D.J."/>
            <person name="Whiston E."/>
            <person name="Hung C.-Y."/>
            <person name="McMahan C."/>
            <person name="White J."/>
            <person name="Sykes S."/>
            <person name="Heiman D."/>
            <person name="Young S."/>
            <person name="Zeng Q."/>
            <person name="Abouelleil A."/>
            <person name="Aftuck L."/>
            <person name="Bessette D."/>
            <person name="Brown A."/>
            <person name="FitzGerald M."/>
            <person name="Lui A."/>
            <person name="Macdonald J.P."/>
            <person name="Priest M."/>
            <person name="Orbach M.J."/>
            <person name="Galgiani J.N."/>
            <person name="Kirkland T.N."/>
            <person name="Cole G.T."/>
            <person name="Birren B.W."/>
            <person name="Henn M.R."/>
            <person name="Taylor J.W."/>
            <person name="Rounsley S.D."/>
        </authorList>
    </citation>
    <scope>NUCLEOTIDE SEQUENCE [LARGE SCALE GENOMIC DNA]</scope>
    <source>
        <strain evidence="2">RMSCC 2394</strain>
    </source>
</reference>
<evidence type="ECO:0000313" key="1">
    <source>
        <dbReference type="EMBL" id="KMP09989.1"/>
    </source>
</evidence>
<organism evidence="1 2">
    <name type="scientific">Coccidioides immitis RMSCC 2394</name>
    <dbReference type="NCBI Taxonomy" id="404692"/>
    <lineage>
        <taxon>Eukaryota</taxon>
        <taxon>Fungi</taxon>
        <taxon>Dikarya</taxon>
        <taxon>Ascomycota</taxon>
        <taxon>Pezizomycotina</taxon>
        <taxon>Eurotiomycetes</taxon>
        <taxon>Eurotiomycetidae</taxon>
        <taxon>Onygenales</taxon>
        <taxon>Onygenaceae</taxon>
        <taxon>Coccidioides</taxon>
    </lineage>
</organism>
<accession>A0A0J6YRT5</accession>
<protein>
    <submittedName>
        <fullName evidence="1">Uncharacterized protein</fullName>
    </submittedName>
</protein>
<name>A0A0J6YRT5_COCIT</name>
<sequence>MPVVPCVSSLYEWALLRASDRPRPATISFRSCPQSPRANEPSNKQSLATSLQIIELIRSQFRLYRGRGGRCLARPTSWPVHDASGDADGSIYVNTSISLSLLVIPQGIHLGLMEHLQLCRMRTARVTFPILLQ</sequence>